<sequence length="259" mass="26674">MSPTPSGFHLLPMMAGMLTTSIASALVIARTGRCEAFPVVSGAVATLGLYLLSCVRPDVSTVELGVYLIMLGVGIGPVTQVLVIAAQNAVDFADLGVATSGVTFFRSVGGSFRVTVAGSTFTSRLIGDLERVARTVGLPPGSVWLVARLGARGLRTGAALAERAGVTVAEGRPYADALAERGLPRRSEDGRTLCLTPEGDPVPHPGGGAGGGPAGRRGARRARAAGRRLGPDRRPELHELLDRLPRQMLGPAADRPPGG</sequence>
<comment type="subcellular location">
    <subcellularLocation>
        <location evidence="1">Membrane</location>
        <topology evidence="1">Multi-pass membrane protein</topology>
    </subcellularLocation>
</comment>
<dbReference type="GO" id="GO:0005886">
    <property type="term" value="C:plasma membrane"/>
    <property type="evidence" value="ECO:0007669"/>
    <property type="project" value="TreeGrafter"/>
</dbReference>
<dbReference type="GO" id="GO:0022857">
    <property type="term" value="F:transmembrane transporter activity"/>
    <property type="evidence" value="ECO:0007669"/>
    <property type="project" value="TreeGrafter"/>
</dbReference>
<accession>A0A7W9IJ41</accession>
<evidence type="ECO:0000256" key="2">
    <source>
        <dbReference type="ARBA" id="ARBA00022692"/>
    </source>
</evidence>
<evidence type="ECO:0000313" key="7">
    <source>
        <dbReference type="EMBL" id="MBB5820989.1"/>
    </source>
</evidence>
<evidence type="ECO:0000256" key="1">
    <source>
        <dbReference type="ARBA" id="ARBA00004141"/>
    </source>
</evidence>
<dbReference type="Proteomes" id="UP000540685">
    <property type="component" value="Unassembled WGS sequence"/>
</dbReference>
<keyword evidence="3 6" id="KW-1133">Transmembrane helix</keyword>
<feature type="transmembrane region" description="Helical" evidence="6">
    <location>
        <begin position="64"/>
        <end position="85"/>
    </location>
</feature>
<feature type="compositionally biased region" description="Gly residues" evidence="5">
    <location>
        <begin position="205"/>
        <end position="215"/>
    </location>
</feature>
<feature type="compositionally biased region" description="Basic residues" evidence="5">
    <location>
        <begin position="217"/>
        <end position="226"/>
    </location>
</feature>
<dbReference type="PANTHER" id="PTHR23501:SF197">
    <property type="entry name" value="COMD"/>
    <property type="match status" value="1"/>
</dbReference>
<reference evidence="7 8" key="1">
    <citation type="submission" date="2020-08" db="EMBL/GenBank/DDBJ databases">
        <title>Sequencing the genomes of 1000 actinobacteria strains.</title>
        <authorList>
            <person name="Klenk H.-P."/>
        </authorList>
    </citation>
    <scope>NUCLEOTIDE SEQUENCE [LARGE SCALE GENOMIC DNA]</scope>
    <source>
        <strain evidence="7 8">DSM 46887</strain>
    </source>
</reference>
<feature type="region of interest" description="Disordered" evidence="5">
    <location>
        <begin position="182"/>
        <end position="259"/>
    </location>
</feature>
<dbReference type="PANTHER" id="PTHR23501">
    <property type="entry name" value="MAJOR FACILITATOR SUPERFAMILY"/>
    <property type="match status" value="1"/>
</dbReference>
<feature type="compositionally biased region" description="Basic and acidic residues" evidence="5">
    <location>
        <begin position="229"/>
        <end position="245"/>
    </location>
</feature>
<dbReference type="SUPFAM" id="SSF103473">
    <property type="entry name" value="MFS general substrate transporter"/>
    <property type="match status" value="1"/>
</dbReference>
<gene>
    <name evidence="7" type="ORF">F4562_004051</name>
</gene>
<dbReference type="EMBL" id="JACHMP010000001">
    <property type="protein sequence ID" value="MBB5820989.1"/>
    <property type="molecule type" value="Genomic_DNA"/>
</dbReference>
<feature type="compositionally biased region" description="Basic and acidic residues" evidence="5">
    <location>
        <begin position="182"/>
        <end position="191"/>
    </location>
</feature>
<evidence type="ECO:0000256" key="4">
    <source>
        <dbReference type="ARBA" id="ARBA00023136"/>
    </source>
</evidence>
<evidence type="ECO:0000256" key="6">
    <source>
        <dbReference type="SAM" id="Phobius"/>
    </source>
</evidence>
<dbReference type="InterPro" id="IPR036259">
    <property type="entry name" value="MFS_trans_sf"/>
</dbReference>
<feature type="transmembrane region" description="Helical" evidence="6">
    <location>
        <begin position="36"/>
        <end position="52"/>
    </location>
</feature>
<organism evidence="7 8">
    <name type="scientific">Streptosporangium becharense</name>
    <dbReference type="NCBI Taxonomy" id="1816182"/>
    <lineage>
        <taxon>Bacteria</taxon>
        <taxon>Bacillati</taxon>
        <taxon>Actinomycetota</taxon>
        <taxon>Actinomycetes</taxon>
        <taxon>Streptosporangiales</taxon>
        <taxon>Streptosporangiaceae</taxon>
        <taxon>Streptosporangium</taxon>
    </lineage>
</organism>
<dbReference type="RefSeq" id="WP_246473489.1">
    <property type="nucleotide sequence ID" value="NZ_JACHMP010000001.1"/>
</dbReference>
<keyword evidence="8" id="KW-1185">Reference proteome</keyword>
<protein>
    <submittedName>
        <fullName evidence="7">Uncharacterized protein</fullName>
    </submittedName>
</protein>
<evidence type="ECO:0000256" key="5">
    <source>
        <dbReference type="SAM" id="MobiDB-lite"/>
    </source>
</evidence>
<dbReference type="AlphaFoldDB" id="A0A7W9IJ41"/>
<evidence type="ECO:0000313" key="8">
    <source>
        <dbReference type="Proteomes" id="UP000540685"/>
    </source>
</evidence>
<keyword evidence="2 6" id="KW-0812">Transmembrane</keyword>
<feature type="transmembrane region" description="Helical" evidence="6">
    <location>
        <begin position="6"/>
        <end position="29"/>
    </location>
</feature>
<name>A0A7W9IJ41_9ACTN</name>
<proteinExistence type="predicted"/>
<evidence type="ECO:0000256" key="3">
    <source>
        <dbReference type="ARBA" id="ARBA00022989"/>
    </source>
</evidence>
<comment type="caution">
    <text evidence="7">The sequence shown here is derived from an EMBL/GenBank/DDBJ whole genome shotgun (WGS) entry which is preliminary data.</text>
</comment>
<keyword evidence="4 6" id="KW-0472">Membrane</keyword>